<keyword evidence="3" id="KW-0813">Transport</keyword>
<gene>
    <name evidence="9" type="ORF">AMS66_17600</name>
</gene>
<evidence type="ECO:0000256" key="8">
    <source>
        <dbReference type="SAM" id="Phobius"/>
    </source>
</evidence>
<comment type="similarity">
    <text evidence="2">Belongs to the CPA3 antiporters (TC 2.A.63) subunit E family.</text>
</comment>
<evidence type="ECO:0000256" key="2">
    <source>
        <dbReference type="ARBA" id="ARBA00006228"/>
    </source>
</evidence>
<comment type="subcellular location">
    <subcellularLocation>
        <location evidence="1">Cell membrane</location>
        <topology evidence="1">Multi-pass membrane protein</topology>
    </subcellularLocation>
</comment>
<keyword evidence="7 8" id="KW-0472">Membrane</keyword>
<proteinExistence type="inferred from homology"/>
<dbReference type="GO" id="GO:0008324">
    <property type="term" value="F:monoatomic cation transmembrane transporter activity"/>
    <property type="evidence" value="ECO:0007669"/>
    <property type="project" value="InterPro"/>
</dbReference>
<dbReference type="RefSeq" id="WP_053782046.1">
    <property type="nucleotide sequence ID" value="NZ_LITU01000065.1"/>
</dbReference>
<sequence>MAFQIVLNLIIAFVWMFLNNAWNGVGFLTGYLLGLLLIGSMRRFFPQRFYIVRVWAIIKLIALLFKELVRASIEVIRQIVKPKLDIRPGIFTYQTQLSSDWEVTLLCLLISLTPGSLPLEISGNQRKLYIHALDIKDQQKMSDDIKNTFEKAIMEVTR</sequence>
<dbReference type="Proteomes" id="UP000037688">
    <property type="component" value="Unassembled WGS sequence"/>
</dbReference>
<dbReference type="PANTHER" id="PTHR34584:SF1">
    <property type="entry name" value="NA(+)_H(+) ANTIPORTER SUBUNIT E1"/>
    <property type="match status" value="1"/>
</dbReference>
<evidence type="ECO:0000256" key="5">
    <source>
        <dbReference type="ARBA" id="ARBA00022692"/>
    </source>
</evidence>
<evidence type="ECO:0000313" key="9">
    <source>
        <dbReference type="EMBL" id="KOY15066.1"/>
    </source>
</evidence>
<keyword evidence="5 8" id="KW-0812">Transmembrane</keyword>
<organism evidence="9 10">
    <name type="scientific">Paenibacillus xylanivorans</name>
    <dbReference type="NCBI Taxonomy" id="1705561"/>
    <lineage>
        <taxon>Bacteria</taxon>
        <taxon>Bacillati</taxon>
        <taxon>Bacillota</taxon>
        <taxon>Bacilli</taxon>
        <taxon>Bacillales</taxon>
        <taxon>Paenibacillaceae</taxon>
        <taxon>Paenibacillus</taxon>
    </lineage>
</organism>
<feature type="transmembrane region" description="Helical" evidence="8">
    <location>
        <begin position="6"/>
        <end position="38"/>
    </location>
</feature>
<keyword evidence="10" id="KW-1185">Reference proteome</keyword>
<dbReference type="PIRSF" id="PIRSF019239">
    <property type="entry name" value="MrpE"/>
    <property type="match status" value="1"/>
</dbReference>
<evidence type="ECO:0000256" key="1">
    <source>
        <dbReference type="ARBA" id="ARBA00004651"/>
    </source>
</evidence>
<dbReference type="NCBIfam" id="NF009292">
    <property type="entry name" value="PRK12651.1-3"/>
    <property type="match status" value="1"/>
</dbReference>
<keyword evidence="3" id="KW-0050">Antiport</keyword>
<evidence type="ECO:0000256" key="6">
    <source>
        <dbReference type="ARBA" id="ARBA00022989"/>
    </source>
</evidence>
<evidence type="ECO:0000256" key="3">
    <source>
        <dbReference type="ARBA" id="ARBA00022449"/>
    </source>
</evidence>
<feature type="transmembrane region" description="Helical" evidence="8">
    <location>
        <begin position="50"/>
        <end position="69"/>
    </location>
</feature>
<dbReference type="NCBIfam" id="NF006517">
    <property type="entry name" value="PRK08965.1-1"/>
    <property type="match status" value="1"/>
</dbReference>
<dbReference type="InterPro" id="IPR002758">
    <property type="entry name" value="Cation_antiport_E"/>
</dbReference>
<keyword evidence="4" id="KW-1003">Cell membrane</keyword>
<dbReference type="PATRIC" id="fig|1705561.3.peg.3623"/>
<dbReference type="Pfam" id="PF01899">
    <property type="entry name" value="MNHE"/>
    <property type="match status" value="1"/>
</dbReference>
<protein>
    <submittedName>
        <fullName evidence="9">Cation:proton antiporter</fullName>
    </submittedName>
</protein>
<dbReference type="AlphaFoldDB" id="A0A0M9BNH6"/>
<dbReference type="PANTHER" id="PTHR34584">
    <property type="entry name" value="NA(+)/H(+) ANTIPORTER SUBUNIT E1"/>
    <property type="match status" value="1"/>
</dbReference>
<dbReference type="GO" id="GO:0015297">
    <property type="term" value="F:antiporter activity"/>
    <property type="evidence" value="ECO:0007669"/>
    <property type="project" value="UniProtKB-KW"/>
</dbReference>
<dbReference type="OrthoDB" id="9800498at2"/>
<reference evidence="9 10" key="1">
    <citation type="submission" date="2015-08" db="EMBL/GenBank/DDBJ databases">
        <title>Draft genome sequence of cellulolytic and xylanolytic Paenibacillus sp. A59, isolated from a decaying forest soil from Patagonia, Argentina.</title>
        <authorList>
            <person name="Ghio S."/>
            <person name="Caceres A.M."/>
            <person name="Talia P."/>
            <person name="Grasso D."/>
            <person name="Campos E."/>
        </authorList>
    </citation>
    <scope>NUCLEOTIDE SEQUENCE [LARGE SCALE GENOMIC DNA]</scope>
    <source>
        <strain evidence="9 10">A59</strain>
    </source>
</reference>
<keyword evidence="6 8" id="KW-1133">Transmembrane helix</keyword>
<name>A0A0M9BNH6_9BACL</name>
<dbReference type="GO" id="GO:0005886">
    <property type="term" value="C:plasma membrane"/>
    <property type="evidence" value="ECO:0007669"/>
    <property type="project" value="UniProtKB-SubCell"/>
</dbReference>
<accession>A0A0M9BNH6</accession>
<evidence type="ECO:0000256" key="4">
    <source>
        <dbReference type="ARBA" id="ARBA00022475"/>
    </source>
</evidence>
<dbReference type="EMBL" id="LITU01000065">
    <property type="protein sequence ID" value="KOY15066.1"/>
    <property type="molecule type" value="Genomic_DNA"/>
</dbReference>
<evidence type="ECO:0000256" key="7">
    <source>
        <dbReference type="ARBA" id="ARBA00023136"/>
    </source>
</evidence>
<comment type="caution">
    <text evidence="9">The sequence shown here is derived from an EMBL/GenBank/DDBJ whole genome shotgun (WGS) entry which is preliminary data.</text>
</comment>
<evidence type="ECO:0000313" key="10">
    <source>
        <dbReference type="Proteomes" id="UP000037688"/>
    </source>
</evidence>